<dbReference type="PANTHER" id="PTHR43318:SF1">
    <property type="entry name" value="POLYSACCHARIDE BIOSYNTHESIS PROTEIN EPSC-RELATED"/>
    <property type="match status" value="1"/>
</dbReference>
<sequence length="625" mass="71194">MQNQLLKELTPRWILFLIETFFLVFAFWSAIYLSNRLSISLSTLWEYKYAFLFNAAIGITGMCLFHTFSGIVRFSGIRDITRVVSFALFQLVSWLIISALTASVGIFDNVRLELLLINCCLVTFLFTAFRIFVREVFHISGNFHKSKQRKRRIMIYGAGDIGLATKKALEIDQDTKMQIIGFLDDSYSKVGKSLDGIKIYSPELAFRKLMAHHKVDEMILAIRSLPAERKEKLFEFCSARGVKVTVIPPLQEWINGIFRINQLKELTIESLLERDEISIDNISAKRTYNEAVMLVTGAAGSIGSEICRQLLNYPVVQLVLLDQAESALHDLKLELECLNKNVDICVEVASVRDKYRIDSIFDRYRPTFVFHAAAYKHVPIMEYFPSESVLTNVKGTRIVADAAVKYEVKKFIMVSTDKAVNPTNIMGACKRVAEMYIQSLSDRSKTTKFVTTRFGNVLGSNGSVVPLFKKQILQGGPVTVTHPDVTRYFMTIPEACRLVLEASVMGQGGDIFVFDMGKPVKIIDLARKMIRLAGYTPGKDMEIKFTGLRPGEKMYEELFKESEELLATHHPLIMKARKTSIDQVWLEKEINDLIESAIHHRQQRIRQQIKALLPEYQEQELITTA</sequence>
<dbReference type="InterPro" id="IPR036291">
    <property type="entry name" value="NAD(P)-bd_dom_sf"/>
</dbReference>
<accession>A0ABS9BMH5</accession>
<comment type="caution">
    <text evidence="4">The sequence shown here is derived from an EMBL/GenBank/DDBJ whole genome shotgun (WGS) entry which is preliminary data.</text>
</comment>
<dbReference type="InterPro" id="IPR003869">
    <property type="entry name" value="Polysac_CapD-like"/>
</dbReference>
<organism evidence="4 5">
    <name type="scientific">Flavihumibacter fluminis</name>
    <dbReference type="NCBI Taxonomy" id="2909236"/>
    <lineage>
        <taxon>Bacteria</taxon>
        <taxon>Pseudomonadati</taxon>
        <taxon>Bacteroidota</taxon>
        <taxon>Chitinophagia</taxon>
        <taxon>Chitinophagales</taxon>
        <taxon>Chitinophagaceae</taxon>
        <taxon>Flavihumibacter</taxon>
    </lineage>
</organism>
<dbReference type="Gene3D" id="3.40.50.720">
    <property type="entry name" value="NAD(P)-binding Rossmann-like Domain"/>
    <property type="match status" value="2"/>
</dbReference>
<dbReference type="PANTHER" id="PTHR43318">
    <property type="entry name" value="UDP-N-ACETYLGLUCOSAMINE 4,6-DEHYDRATASE"/>
    <property type="match status" value="1"/>
</dbReference>
<reference evidence="4 5" key="1">
    <citation type="submission" date="2022-01" db="EMBL/GenBank/DDBJ databases">
        <title>Flavihumibacter sp. nov., isolated from sediment of a river.</title>
        <authorList>
            <person name="Liu H."/>
        </authorList>
    </citation>
    <scope>NUCLEOTIDE SEQUENCE [LARGE SCALE GENOMIC DNA]</scope>
    <source>
        <strain evidence="4 5">RY-1</strain>
    </source>
</reference>
<feature type="transmembrane region" description="Helical" evidence="2">
    <location>
        <begin position="83"/>
        <end position="106"/>
    </location>
</feature>
<evidence type="ECO:0000313" key="4">
    <source>
        <dbReference type="EMBL" id="MCF1716370.1"/>
    </source>
</evidence>
<dbReference type="RefSeq" id="WP_234867505.1">
    <property type="nucleotide sequence ID" value="NZ_JAKEVY010000004.1"/>
</dbReference>
<dbReference type="SUPFAM" id="SSF51735">
    <property type="entry name" value="NAD(P)-binding Rossmann-fold domains"/>
    <property type="match status" value="2"/>
</dbReference>
<evidence type="ECO:0000256" key="2">
    <source>
        <dbReference type="SAM" id="Phobius"/>
    </source>
</evidence>
<gene>
    <name evidence="4" type="ORF">L0U88_17140</name>
</gene>
<feature type="transmembrane region" description="Helical" evidence="2">
    <location>
        <begin position="51"/>
        <end position="71"/>
    </location>
</feature>
<keyword evidence="2" id="KW-0812">Transmembrane</keyword>
<feature type="transmembrane region" description="Helical" evidence="2">
    <location>
        <begin position="12"/>
        <end position="31"/>
    </location>
</feature>
<dbReference type="InterPro" id="IPR051203">
    <property type="entry name" value="Polysaccharide_Synthase-Rel"/>
</dbReference>
<evidence type="ECO:0000256" key="1">
    <source>
        <dbReference type="ARBA" id="ARBA00007430"/>
    </source>
</evidence>
<keyword evidence="2" id="KW-0472">Membrane</keyword>
<evidence type="ECO:0000313" key="5">
    <source>
        <dbReference type="Proteomes" id="UP001200145"/>
    </source>
</evidence>
<name>A0ABS9BMH5_9BACT</name>
<feature type="domain" description="Polysaccharide biosynthesis protein CapD-like" evidence="3">
    <location>
        <begin position="294"/>
        <end position="576"/>
    </location>
</feature>
<proteinExistence type="inferred from homology"/>
<comment type="similarity">
    <text evidence="1">Belongs to the polysaccharide synthase family.</text>
</comment>
<keyword evidence="5" id="KW-1185">Reference proteome</keyword>
<keyword evidence="2" id="KW-1133">Transmembrane helix</keyword>
<dbReference type="Pfam" id="PF02719">
    <property type="entry name" value="Polysacc_synt_2"/>
    <property type="match status" value="1"/>
</dbReference>
<evidence type="ECO:0000259" key="3">
    <source>
        <dbReference type="Pfam" id="PF02719"/>
    </source>
</evidence>
<dbReference type="CDD" id="cd05237">
    <property type="entry name" value="UDP_invert_4-6DH_SDR_e"/>
    <property type="match status" value="1"/>
</dbReference>
<dbReference type="EMBL" id="JAKEVY010000004">
    <property type="protein sequence ID" value="MCF1716370.1"/>
    <property type="molecule type" value="Genomic_DNA"/>
</dbReference>
<dbReference type="Proteomes" id="UP001200145">
    <property type="component" value="Unassembled WGS sequence"/>
</dbReference>
<protein>
    <submittedName>
        <fullName evidence="4">Polysaccharide biosynthesis protein</fullName>
    </submittedName>
</protein>